<reference evidence="1" key="1">
    <citation type="submission" date="2021-01" db="EMBL/GenBank/DDBJ databases">
        <authorList>
            <consortium name="Genoscope - CEA"/>
            <person name="William W."/>
        </authorList>
    </citation>
    <scope>NUCLEOTIDE SEQUENCE</scope>
</reference>
<accession>A0A816YUY2</accession>
<name>A0A816YUY2_BRANA</name>
<dbReference type="EMBL" id="HG994361">
    <property type="protein sequence ID" value="CAF2164965.1"/>
    <property type="molecule type" value="Genomic_DNA"/>
</dbReference>
<dbReference type="Proteomes" id="UP001295469">
    <property type="component" value="Chromosome A07"/>
</dbReference>
<dbReference type="AlphaFoldDB" id="A0A816YUY2"/>
<sequence length="132" mass="14411">MIQPKPADLVIAFQAASVWTEMRPDLLGSGSTVINGIVVVVFGEGWASFHSLASKIAFWIVSSGEKDRFSKIKWFREIHRFQTIEAGRVPASTPTGGREGNFLTSSQPSRVFTTSPALKVVVRGARSQTFLA</sequence>
<evidence type="ECO:0000313" key="1">
    <source>
        <dbReference type="EMBL" id="CAF2164965.1"/>
    </source>
</evidence>
<proteinExistence type="predicted"/>
<protein>
    <submittedName>
        <fullName evidence="1">(rape) hypothetical protein</fullName>
    </submittedName>
</protein>
<organism evidence="1">
    <name type="scientific">Brassica napus</name>
    <name type="common">Rape</name>
    <dbReference type="NCBI Taxonomy" id="3708"/>
    <lineage>
        <taxon>Eukaryota</taxon>
        <taxon>Viridiplantae</taxon>
        <taxon>Streptophyta</taxon>
        <taxon>Embryophyta</taxon>
        <taxon>Tracheophyta</taxon>
        <taxon>Spermatophyta</taxon>
        <taxon>Magnoliopsida</taxon>
        <taxon>eudicotyledons</taxon>
        <taxon>Gunneridae</taxon>
        <taxon>Pentapetalae</taxon>
        <taxon>rosids</taxon>
        <taxon>malvids</taxon>
        <taxon>Brassicales</taxon>
        <taxon>Brassicaceae</taxon>
        <taxon>Brassiceae</taxon>
        <taxon>Brassica</taxon>
    </lineage>
</organism>
<gene>
    <name evidence="1" type="ORF">DARMORV10_A07P18710.1</name>
</gene>